<dbReference type="OrthoDB" id="9845537at2"/>
<evidence type="ECO:0000256" key="1">
    <source>
        <dbReference type="SAM" id="Phobius"/>
    </source>
</evidence>
<keyword evidence="1" id="KW-1133">Transmembrane helix</keyword>
<comment type="caution">
    <text evidence="2">The sequence shown here is derived from an EMBL/GenBank/DDBJ whole genome shotgun (WGS) entry which is preliminary data.</text>
</comment>
<dbReference type="Proteomes" id="UP000294656">
    <property type="component" value="Unassembled WGS sequence"/>
</dbReference>
<dbReference type="RefSeq" id="WP_133501983.1">
    <property type="nucleotide sequence ID" value="NZ_SNXC01000002.1"/>
</dbReference>
<evidence type="ECO:0000313" key="3">
    <source>
        <dbReference type="Proteomes" id="UP000294656"/>
    </source>
</evidence>
<feature type="transmembrane region" description="Helical" evidence="1">
    <location>
        <begin position="70"/>
        <end position="88"/>
    </location>
</feature>
<keyword evidence="3" id="KW-1185">Reference proteome</keyword>
<feature type="transmembrane region" description="Helical" evidence="1">
    <location>
        <begin position="6"/>
        <end position="25"/>
    </location>
</feature>
<proteinExistence type="predicted"/>
<dbReference type="AlphaFoldDB" id="A0A4R6MHK0"/>
<reference evidence="2 3" key="1">
    <citation type="submission" date="2019-03" db="EMBL/GenBank/DDBJ databases">
        <title>Genomic Encyclopedia of Type Strains, Phase III (KMG-III): the genomes of soil and plant-associated and newly described type strains.</title>
        <authorList>
            <person name="Whitman W."/>
        </authorList>
    </citation>
    <scope>NUCLEOTIDE SEQUENCE [LARGE SCALE GENOMIC DNA]</scope>
    <source>
        <strain evidence="2 3">CECT 7378</strain>
    </source>
</reference>
<accession>A0A4R6MHK0</accession>
<organism evidence="2 3">
    <name type="scientific">Marinomonas balearica</name>
    <dbReference type="NCBI Taxonomy" id="491947"/>
    <lineage>
        <taxon>Bacteria</taxon>
        <taxon>Pseudomonadati</taxon>
        <taxon>Pseudomonadota</taxon>
        <taxon>Gammaproteobacteria</taxon>
        <taxon>Oceanospirillales</taxon>
        <taxon>Oceanospirillaceae</taxon>
        <taxon>Marinomonas</taxon>
    </lineage>
</organism>
<feature type="transmembrane region" description="Helical" evidence="1">
    <location>
        <begin position="32"/>
        <end position="50"/>
    </location>
</feature>
<name>A0A4R6MHK0_9GAMM</name>
<dbReference type="EMBL" id="SNXC01000002">
    <property type="protein sequence ID" value="TDP01234.1"/>
    <property type="molecule type" value="Genomic_DNA"/>
</dbReference>
<evidence type="ECO:0000313" key="2">
    <source>
        <dbReference type="EMBL" id="TDP01234.1"/>
    </source>
</evidence>
<keyword evidence="1" id="KW-0812">Transmembrane</keyword>
<keyword evidence="1" id="KW-0472">Membrane</keyword>
<protein>
    <submittedName>
        <fullName evidence="2">Uncharacterized protein</fullName>
    </submittedName>
</protein>
<gene>
    <name evidence="2" type="ORF">DFP79_0135</name>
</gene>
<sequence length="95" mass="10544">MSPYLYLASSVMLTTFIYAISALAAKTRHGKDLASLVSIVIILFSIFVGTGQYTISKDGAFFFVDFTENGYIRVFSLFMAGLSVFIPIRKLGRKK</sequence>